<sequence length="46" mass="5100">MTQTRIVVSPARFSVSEEYPGWRNAMKTARWSPSPVKCVTITSATA</sequence>
<organism evidence="1 2">
    <name type="scientific">Klebsiella pneumoniae</name>
    <dbReference type="NCBI Taxonomy" id="573"/>
    <lineage>
        <taxon>Bacteria</taxon>
        <taxon>Pseudomonadati</taxon>
        <taxon>Pseudomonadota</taxon>
        <taxon>Gammaproteobacteria</taxon>
        <taxon>Enterobacterales</taxon>
        <taxon>Enterobacteriaceae</taxon>
        <taxon>Klebsiella/Raoultella group</taxon>
        <taxon>Klebsiella</taxon>
        <taxon>Klebsiella pneumoniae complex</taxon>
    </lineage>
</organism>
<dbReference type="AlphaFoldDB" id="A0A939NKA4"/>
<name>A0A939NKA4_KLEPN</name>
<comment type="caution">
    <text evidence="1">The sequence shown here is derived from an EMBL/GenBank/DDBJ whole genome shotgun (WGS) entry which is preliminary data.</text>
</comment>
<accession>A0A939NKA4</accession>
<reference evidence="1" key="1">
    <citation type="submission" date="2021-03" db="EMBL/GenBank/DDBJ databases">
        <title>Molecular epidemiology and mechanisms of colistin and carbapenem resistance in Enterobacteriaceae from clinical isolates, the environment and porcine samples in Pretoria, South Africa.</title>
        <authorList>
            <person name="Bogoshi D."/>
            <person name="Mbelle N.M."/>
            <person name="Naidoo V."/>
            <person name="Osei Sekyere J."/>
        </authorList>
    </citation>
    <scope>NUCLEOTIDE SEQUENCE</scope>
    <source>
        <strain evidence="1">C027</strain>
    </source>
</reference>
<dbReference type="Proteomes" id="UP000664002">
    <property type="component" value="Unassembled WGS sequence"/>
</dbReference>
<evidence type="ECO:0000313" key="2">
    <source>
        <dbReference type="Proteomes" id="UP000664002"/>
    </source>
</evidence>
<protein>
    <submittedName>
        <fullName evidence="1">Uncharacterized protein</fullName>
    </submittedName>
</protein>
<proteinExistence type="predicted"/>
<dbReference type="EMBL" id="JAGETM010000005">
    <property type="protein sequence ID" value="MBO1997376.1"/>
    <property type="molecule type" value="Genomic_DNA"/>
</dbReference>
<gene>
    <name evidence="1" type="ORF">J4730_10790</name>
</gene>
<evidence type="ECO:0000313" key="1">
    <source>
        <dbReference type="EMBL" id="MBO1997376.1"/>
    </source>
</evidence>